<evidence type="ECO:0000313" key="1">
    <source>
        <dbReference type="EMBL" id="SDG51822.1"/>
    </source>
</evidence>
<gene>
    <name evidence="1" type="ORF">SAMN05421827_107149</name>
</gene>
<organism evidence="1 2">
    <name type="scientific">Pedobacter terrae</name>
    <dbReference type="NCBI Taxonomy" id="405671"/>
    <lineage>
        <taxon>Bacteria</taxon>
        <taxon>Pseudomonadati</taxon>
        <taxon>Bacteroidota</taxon>
        <taxon>Sphingobacteriia</taxon>
        <taxon>Sphingobacteriales</taxon>
        <taxon>Sphingobacteriaceae</taxon>
        <taxon>Pedobacter</taxon>
    </lineage>
</organism>
<name>A0A1G7UWA1_9SPHI</name>
<dbReference type="OrthoDB" id="1436925at2"/>
<sequence>MKFIFSSLLAMVMVCLWFSCKQEQDYKDIRSEVVAIHDKVMSDADLANSQKSVLDSIYRSFKVSGVDTVKLAETIRKVDGANQQMENWMNRFEPDVSGKSNEEALRYFKSELKKINDLDKQFKAVISRSDRYLDSLHIENRKMLH</sequence>
<dbReference type="Proteomes" id="UP000199643">
    <property type="component" value="Unassembled WGS sequence"/>
</dbReference>
<evidence type="ECO:0000313" key="2">
    <source>
        <dbReference type="Proteomes" id="UP000199643"/>
    </source>
</evidence>
<keyword evidence="2" id="KW-1185">Reference proteome</keyword>
<dbReference type="EMBL" id="FNCH01000007">
    <property type="protein sequence ID" value="SDG51822.1"/>
    <property type="molecule type" value="Genomic_DNA"/>
</dbReference>
<dbReference type="RefSeq" id="WP_090499700.1">
    <property type="nucleotide sequence ID" value="NZ_FNCH01000007.1"/>
</dbReference>
<dbReference type="PROSITE" id="PS51257">
    <property type="entry name" value="PROKAR_LIPOPROTEIN"/>
    <property type="match status" value="1"/>
</dbReference>
<reference evidence="2" key="1">
    <citation type="submission" date="2016-10" db="EMBL/GenBank/DDBJ databases">
        <authorList>
            <person name="Varghese N."/>
            <person name="Submissions S."/>
        </authorList>
    </citation>
    <scope>NUCLEOTIDE SEQUENCE [LARGE SCALE GENOMIC DNA]</scope>
    <source>
        <strain evidence="2">DSM 17933</strain>
    </source>
</reference>
<protein>
    <submittedName>
        <fullName evidence="1">Uncharacterized protein</fullName>
    </submittedName>
</protein>
<proteinExistence type="predicted"/>
<accession>A0A1G7UWA1</accession>
<dbReference type="AlphaFoldDB" id="A0A1G7UWA1"/>
<dbReference type="STRING" id="405671.SAMN05421827_107149"/>